<dbReference type="OrthoDB" id="3198598at2759"/>
<keyword evidence="1" id="KW-0812">Transmembrane</keyword>
<dbReference type="InParanoid" id="J0WU92"/>
<keyword evidence="3" id="KW-1185">Reference proteome</keyword>
<reference evidence="3" key="1">
    <citation type="journal article" date="2012" name="Science">
        <title>The Paleozoic origin of enzymatic lignin decomposition reconstructed from 31 fungal genomes.</title>
        <authorList>
            <person name="Floudas D."/>
            <person name="Binder M."/>
            <person name="Riley R."/>
            <person name="Barry K."/>
            <person name="Blanchette R.A."/>
            <person name="Henrissat B."/>
            <person name="Martinez A.T."/>
            <person name="Otillar R."/>
            <person name="Spatafora J.W."/>
            <person name="Yadav J.S."/>
            <person name="Aerts A."/>
            <person name="Benoit I."/>
            <person name="Boyd A."/>
            <person name="Carlson A."/>
            <person name="Copeland A."/>
            <person name="Coutinho P.M."/>
            <person name="de Vries R.P."/>
            <person name="Ferreira P."/>
            <person name="Findley K."/>
            <person name="Foster B."/>
            <person name="Gaskell J."/>
            <person name="Glotzer D."/>
            <person name="Gorecki P."/>
            <person name="Heitman J."/>
            <person name="Hesse C."/>
            <person name="Hori C."/>
            <person name="Igarashi K."/>
            <person name="Jurgens J.A."/>
            <person name="Kallen N."/>
            <person name="Kersten P."/>
            <person name="Kohler A."/>
            <person name="Kuees U."/>
            <person name="Kumar T.K.A."/>
            <person name="Kuo A."/>
            <person name="LaButti K."/>
            <person name="Larrondo L.F."/>
            <person name="Lindquist E."/>
            <person name="Ling A."/>
            <person name="Lombard V."/>
            <person name="Lucas S."/>
            <person name="Lundell T."/>
            <person name="Martin R."/>
            <person name="McLaughlin D.J."/>
            <person name="Morgenstern I."/>
            <person name="Morin E."/>
            <person name="Murat C."/>
            <person name="Nagy L.G."/>
            <person name="Nolan M."/>
            <person name="Ohm R.A."/>
            <person name="Patyshakuliyeva A."/>
            <person name="Rokas A."/>
            <person name="Ruiz-Duenas F.J."/>
            <person name="Sabat G."/>
            <person name="Salamov A."/>
            <person name="Samejima M."/>
            <person name="Schmutz J."/>
            <person name="Slot J.C."/>
            <person name="St John F."/>
            <person name="Stenlid J."/>
            <person name="Sun H."/>
            <person name="Sun S."/>
            <person name="Syed K."/>
            <person name="Tsang A."/>
            <person name="Wiebenga A."/>
            <person name="Young D."/>
            <person name="Pisabarro A."/>
            <person name="Eastwood D.C."/>
            <person name="Martin F."/>
            <person name="Cullen D."/>
            <person name="Grigoriev I.V."/>
            <person name="Hibbett D.S."/>
        </authorList>
    </citation>
    <scope>NUCLEOTIDE SEQUENCE [LARGE SCALE GENOMIC DNA]</scope>
    <source>
        <strain evidence="3">TFB10046</strain>
    </source>
</reference>
<keyword evidence="1" id="KW-0472">Membrane</keyword>
<feature type="transmembrane region" description="Helical" evidence="1">
    <location>
        <begin position="132"/>
        <end position="152"/>
    </location>
</feature>
<organism evidence="2 3">
    <name type="scientific">Auricularia subglabra (strain TFB-10046 / SS5)</name>
    <name type="common">White-rot fungus</name>
    <name type="synonym">Auricularia delicata (strain TFB10046)</name>
    <dbReference type="NCBI Taxonomy" id="717982"/>
    <lineage>
        <taxon>Eukaryota</taxon>
        <taxon>Fungi</taxon>
        <taxon>Dikarya</taxon>
        <taxon>Basidiomycota</taxon>
        <taxon>Agaricomycotina</taxon>
        <taxon>Agaricomycetes</taxon>
        <taxon>Auriculariales</taxon>
        <taxon>Auriculariaceae</taxon>
        <taxon>Auricularia</taxon>
    </lineage>
</organism>
<dbReference type="EMBL" id="JH687843">
    <property type="protein sequence ID" value="EJD37328.1"/>
    <property type="molecule type" value="Genomic_DNA"/>
</dbReference>
<dbReference type="Proteomes" id="UP000006514">
    <property type="component" value="Unassembled WGS sequence"/>
</dbReference>
<sequence length="178" mass="19924">MVALQKLIRSLTREPDAQSDEMRVIPLSESPFVDFATIAFVSEKDADKLAHVAPDSFNSQLSLNRTHTVAPEKVPSGGHHVVDLRGMNAAEVQAHQDCRAEGDESGPPAWLGIFFDLAWTTTFSNLTSNTQLTTLSTLLSYTVFFVLAWWLWVAQVTYDSKYFRNDWHVVHPTSGSDR</sequence>
<evidence type="ECO:0000256" key="1">
    <source>
        <dbReference type="SAM" id="Phobius"/>
    </source>
</evidence>
<protein>
    <submittedName>
        <fullName evidence="2">Uncharacterized protein</fullName>
    </submittedName>
</protein>
<evidence type="ECO:0000313" key="3">
    <source>
        <dbReference type="Proteomes" id="UP000006514"/>
    </source>
</evidence>
<name>J0WU92_AURST</name>
<accession>J0WU92</accession>
<evidence type="ECO:0000313" key="2">
    <source>
        <dbReference type="EMBL" id="EJD37328.1"/>
    </source>
</evidence>
<gene>
    <name evidence="2" type="ORF">AURDEDRAFT_173603</name>
</gene>
<dbReference type="KEGG" id="adl:AURDEDRAFT_173603"/>
<proteinExistence type="predicted"/>
<dbReference type="AlphaFoldDB" id="J0WU92"/>
<keyword evidence="1" id="KW-1133">Transmembrane helix</keyword>